<dbReference type="PANTHER" id="PTHR34857">
    <property type="entry name" value="SLL0384 PROTEIN"/>
    <property type="match status" value="1"/>
</dbReference>
<feature type="transmembrane region" description="Helical" evidence="6">
    <location>
        <begin position="154"/>
        <end position="172"/>
    </location>
</feature>
<keyword evidence="4 6" id="KW-1133">Transmembrane helix</keyword>
<evidence type="ECO:0000256" key="1">
    <source>
        <dbReference type="ARBA" id="ARBA00004141"/>
    </source>
</evidence>
<organism evidence="7 8">
    <name type="scientific">Sulfurospirillum tamanense</name>
    <dbReference type="NCBI Taxonomy" id="2813362"/>
    <lineage>
        <taxon>Bacteria</taxon>
        <taxon>Pseudomonadati</taxon>
        <taxon>Campylobacterota</taxon>
        <taxon>Epsilonproteobacteria</taxon>
        <taxon>Campylobacterales</taxon>
        <taxon>Sulfurospirillaceae</taxon>
        <taxon>Sulfurospirillum</taxon>
    </lineage>
</organism>
<dbReference type="EMBL" id="JAFHKK010000006">
    <property type="protein sequence ID" value="MBN2964007.1"/>
    <property type="molecule type" value="Genomic_DNA"/>
</dbReference>
<keyword evidence="5 6" id="KW-0472">Membrane</keyword>
<reference evidence="7" key="2">
    <citation type="submission" date="2021-02" db="EMBL/GenBank/DDBJ databases">
        <authorList>
            <person name="Merkel A.Y."/>
        </authorList>
    </citation>
    <scope>NUCLEOTIDE SEQUENCE</scope>
    <source>
        <strain evidence="7">T05b</strain>
    </source>
</reference>
<evidence type="ECO:0000256" key="6">
    <source>
        <dbReference type="SAM" id="Phobius"/>
    </source>
</evidence>
<comment type="caution">
    <text evidence="7">The sequence shown here is derived from an EMBL/GenBank/DDBJ whole genome shotgun (WGS) entry which is preliminary data.</text>
</comment>
<gene>
    <name evidence="7" type="ORF">JWV37_04360</name>
</gene>
<dbReference type="CDD" id="cd16914">
    <property type="entry name" value="EcfT"/>
    <property type="match status" value="1"/>
</dbReference>
<dbReference type="PANTHER" id="PTHR34857:SF2">
    <property type="entry name" value="SLL0384 PROTEIN"/>
    <property type="match status" value="1"/>
</dbReference>
<dbReference type="Pfam" id="PF02361">
    <property type="entry name" value="CbiQ"/>
    <property type="match status" value="1"/>
</dbReference>
<evidence type="ECO:0000256" key="5">
    <source>
        <dbReference type="ARBA" id="ARBA00023136"/>
    </source>
</evidence>
<dbReference type="InterPro" id="IPR051611">
    <property type="entry name" value="ECF_transporter_component"/>
</dbReference>
<dbReference type="InterPro" id="IPR003339">
    <property type="entry name" value="ABC/ECF_trnsptr_transmembrane"/>
</dbReference>
<protein>
    <recommendedName>
        <fullName evidence="9">Cobalt/nickel transport system permease protein</fullName>
    </recommendedName>
</protein>
<evidence type="ECO:0000256" key="2">
    <source>
        <dbReference type="ARBA" id="ARBA00022475"/>
    </source>
</evidence>
<accession>A0ABS2WR01</accession>
<evidence type="ECO:0000313" key="7">
    <source>
        <dbReference type="EMBL" id="MBN2964007.1"/>
    </source>
</evidence>
<reference evidence="7" key="1">
    <citation type="submission" date="2021-02" db="EMBL/GenBank/DDBJ databases">
        <title>Sulfurospirillum tamanensis sp. nov.</title>
        <authorList>
            <person name="Frolova A."/>
            <person name="Merkel A."/>
            <person name="Slobodkin A."/>
        </authorList>
    </citation>
    <scope>NUCLEOTIDE SEQUENCE</scope>
    <source>
        <strain evidence="7">T05b</strain>
    </source>
</reference>
<feature type="transmembrane region" description="Helical" evidence="6">
    <location>
        <begin position="12"/>
        <end position="40"/>
    </location>
</feature>
<keyword evidence="2" id="KW-1003">Cell membrane</keyword>
<evidence type="ECO:0000256" key="3">
    <source>
        <dbReference type="ARBA" id="ARBA00022692"/>
    </source>
</evidence>
<dbReference type="RefSeq" id="WP_205458578.1">
    <property type="nucleotide sequence ID" value="NZ_JAFHKK010000006.1"/>
</dbReference>
<feature type="transmembrane region" description="Helical" evidence="6">
    <location>
        <begin position="52"/>
        <end position="72"/>
    </location>
</feature>
<evidence type="ECO:0008006" key="9">
    <source>
        <dbReference type="Google" id="ProtNLM"/>
    </source>
</evidence>
<evidence type="ECO:0000256" key="4">
    <source>
        <dbReference type="ARBA" id="ARBA00022989"/>
    </source>
</evidence>
<dbReference type="Proteomes" id="UP000703590">
    <property type="component" value="Unassembled WGS sequence"/>
</dbReference>
<name>A0ABS2WR01_9BACT</name>
<comment type="subcellular location">
    <subcellularLocation>
        <location evidence="1">Membrane</location>
        <topology evidence="1">Multi-pass membrane protein</topology>
    </subcellularLocation>
</comment>
<proteinExistence type="predicted"/>
<sequence>MVYEAPQMNPAVALVLVVVYGGGVALMQSLSLAMVLPLMWLGVYQRHALGRVLKTLVLVNVLVAVLVIALVLQGAHDMALLVAVRSNCMVAFVLLCFDQKDANALACGMQQLRLPDVLVSMVFFTAKFIELLRRECVQFKNTAKVRGFVPKTTLLTYRTVAGFVGMLIIKAFERARQLQYTMKVRQFQGRIYTLEATPCPRLGEWGLLGVSGISLVLYAGGWL</sequence>
<keyword evidence="3 6" id="KW-0812">Transmembrane</keyword>
<evidence type="ECO:0000313" key="8">
    <source>
        <dbReference type="Proteomes" id="UP000703590"/>
    </source>
</evidence>
<keyword evidence="8" id="KW-1185">Reference proteome</keyword>